<dbReference type="Gene3D" id="3.30.930.10">
    <property type="entry name" value="Bira Bifunctional Protein, Domain 2"/>
    <property type="match status" value="1"/>
</dbReference>
<feature type="binding site" evidence="9">
    <location>
        <position position="169"/>
    </location>
    <ligand>
        <name>L-aspartate</name>
        <dbReference type="ChEBI" id="CHEBI:29991"/>
    </ligand>
</feature>
<feature type="binding site" evidence="9">
    <location>
        <position position="354"/>
    </location>
    <ligand>
        <name>ATP</name>
        <dbReference type="ChEBI" id="CHEBI:30616"/>
    </ligand>
</feature>
<name>A0A1G2UQT7_9BACT</name>
<feature type="region of interest" description="Aspartate" evidence="9">
    <location>
        <begin position="191"/>
        <end position="194"/>
    </location>
</feature>
<keyword evidence="8 9" id="KW-0030">Aminoacyl-tRNA synthetase</keyword>
<evidence type="ECO:0000259" key="10">
    <source>
        <dbReference type="PROSITE" id="PS50862"/>
    </source>
</evidence>
<dbReference type="InterPro" id="IPR004523">
    <property type="entry name" value="Asp-tRNA_synthase_2"/>
</dbReference>
<dbReference type="InterPro" id="IPR045864">
    <property type="entry name" value="aa-tRNA-synth_II/BPL/LPL"/>
</dbReference>
<feature type="binding site" evidence="9">
    <location>
        <begin position="221"/>
        <end position="223"/>
    </location>
    <ligand>
        <name>ATP</name>
        <dbReference type="ChEBI" id="CHEBI:30616"/>
    </ligand>
</feature>
<dbReference type="GO" id="GO:0005829">
    <property type="term" value="C:cytosol"/>
    <property type="evidence" value="ECO:0007669"/>
    <property type="project" value="TreeGrafter"/>
</dbReference>
<dbReference type="GO" id="GO:0003723">
    <property type="term" value="F:RNA binding"/>
    <property type="evidence" value="ECO:0007669"/>
    <property type="project" value="TreeGrafter"/>
</dbReference>
<dbReference type="GO" id="GO:0006422">
    <property type="term" value="P:aspartyl-tRNA aminoacylation"/>
    <property type="evidence" value="ECO:0007669"/>
    <property type="project" value="UniProtKB-UniRule"/>
</dbReference>
<feature type="binding site" evidence="9">
    <location>
        <position position="361"/>
    </location>
    <ligand>
        <name>L-aspartate</name>
        <dbReference type="ChEBI" id="CHEBI:29991"/>
    </ligand>
</feature>
<gene>
    <name evidence="9" type="primary">aspS</name>
    <name evidence="11" type="ORF">A3G99_03220</name>
</gene>
<evidence type="ECO:0000256" key="1">
    <source>
        <dbReference type="ARBA" id="ARBA00004496"/>
    </source>
</evidence>
<dbReference type="InterPro" id="IPR012340">
    <property type="entry name" value="NA-bd_OB-fold"/>
</dbReference>
<protein>
    <recommendedName>
        <fullName evidence="9">Aspartate--tRNA(Asp/Asn) ligase</fullName>
        <ecNumber evidence="9">6.1.1.23</ecNumber>
    </recommendedName>
    <alternativeName>
        <fullName evidence="9">Aspartyl-tRNA synthetase</fullName>
        <shortName evidence="9">AspRS</shortName>
    </alternativeName>
    <alternativeName>
        <fullName evidence="9">Non-discriminating aspartyl-tRNA synthetase</fullName>
        <shortName evidence="9">ND-AspRS</shortName>
    </alternativeName>
</protein>
<dbReference type="PANTHER" id="PTHR43450:SF1">
    <property type="entry name" value="ASPARTATE--TRNA LIGASE, CYTOPLASMIC"/>
    <property type="match status" value="1"/>
</dbReference>
<dbReference type="EC" id="6.1.1.23" evidence="9"/>
<dbReference type="InterPro" id="IPR004365">
    <property type="entry name" value="NA-bd_OB_tRNA"/>
</dbReference>
<keyword evidence="7 9" id="KW-0648">Protein biosynthesis</keyword>
<evidence type="ECO:0000256" key="5">
    <source>
        <dbReference type="ARBA" id="ARBA00022741"/>
    </source>
</evidence>
<evidence type="ECO:0000256" key="3">
    <source>
        <dbReference type="ARBA" id="ARBA00022490"/>
    </source>
</evidence>
<dbReference type="Gene3D" id="2.40.50.140">
    <property type="entry name" value="Nucleic acid-binding proteins"/>
    <property type="match status" value="1"/>
</dbReference>
<dbReference type="InterPro" id="IPR006195">
    <property type="entry name" value="aa-tRNA-synth_II"/>
</dbReference>
<keyword evidence="4 9" id="KW-0436">Ligase</keyword>
<reference evidence="11 12" key="1">
    <citation type="journal article" date="2016" name="Nat. Commun.">
        <title>Thousands of microbial genomes shed light on interconnected biogeochemical processes in an aquifer system.</title>
        <authorList>
            <person name="Anantharaman K."/>
            <person name="Brown C.T."/>
            <person name="Hug L.A."/>
            <person name="Sharon I."/>
            <person name="Castelle C.J."/>
            <person name="Probst A.J."/>
            <person name="Thomas B.C."/>
            <person name="Singh A."/>
            <person name="Wilkins M.J."/>
            <person name="Karaoz U."/>
            <person name="Brodie E.L."/>
            <person name="Williams K.H."/>
            <person name="Hubbard S.S."/>
            <person name="Banfield J.F."/>
        </authorList>
    </citation>
    <scope>NUCLEOTIDE SEQUENCE [LARGE SCALE GENOMIC DNA]</scope>
</reference>
<dbReference type="HAMAP" id="MF_02075">
    <property type="entry name" value="Asp_tRNA_synth_type2"/>
    <property type="match status" value="1"/>
</dbReference>
<dbReference type="InterPro" id="IPR004364">
    <property type="entry name" value="Aa-tRNA-synt_II"/>
</dbReference>
<evidence type="ECO:0000256" key="4">
    <source>
        <dbReference type="ARBA" id="ARBA00022598"/>
    </source>
</evidence>
<dbReference type="AlphaFoldDB" id="A0A1G2UQT7"/>
<dbReference type="SUPFAM" id="SSF50249">
    <property type="entry name" value="Nucleic acid-binding proteins"/>
    <property type="match status" value="1"/>
</dbReference>
<comment type="caution">
    <text evidence="11">The sequence shown here is derived from an EMBL/GenBank/DDBJ whole genome shotgun (WGS) entry which is preliminary data.</text>
</comment>
<comment type="function">
    <text evidence="9">Aspartyl-tRNA synthetase with relaxed tRNA specificity since it is able to aspartylate not only its cognate tRNA(Asp) but also tRNA(Asn). Reaction proceeds in two steps: L-aspartate is first activated by ATP to form Asp-AMP and then transferred to the acceptor end of tRNA(Asp/Asn).</text>
</comment>
<dbReference type="PRINTS" id="PR01042">
    <property type="entry name" value="TRNASYNTHASP"/>
</dbReference>
<feature type="site" description="Important for tRNA non-discrimination" evidence="9">
    <location>
        <position position="81"/>
    </location>
</feature>
<comment type="similarity">
    <text evidence="2 9">Belongs to the class-II aminoacyl-tRNA synthetase family. Type 2 subfamily.</text>
</comment>
<feature type="binding site" evidence="9">
    <location>
        <begin position="402"/>
        <end position="405"/>
    </location>
    <ligand>
        <name>ATP</name>
        <dbReference type="ChEBI" id="CHEBI:30616"/>
    </ligand>
</feature>
<dbReference type="SUPFAM" id="SSF55681">
    <property type="entry name" value="Class II aaRS and biotin synthetases"/>
    <property type="match status" value="1"/>
</dbReference>
<dbReference type="PROSITE" id="PS50862">
    <property type="entry name" value="AA_TRNA_LIGASE_II"/>
    <property type="match status" value="1"/>
</dbReference>
<dbReference type="Pfam" id="PF01336">
    <property type="entry name" value="tRNA_anti-codon"/>
    <property type="match status" value="1"/>
</dbReference>
<dbReference type="PANTHER" id="PTHR43450">
    <property type="entry name" value="ASPARTYL-TRNA SYNTHETASE"/>
    <property type="match status" value="1"/>
</dbReference>
<feature type="binding site" evidence="9">
    <location>
        <position position="213"/>
    </location>
    <ligand>
        <name>L-aspartate</name>
        <dbReference type="ChEBI" id="CHEBI:29991"/>
    </ligand>
</feature>
<comment type="subcellular location">
    <subcellularLocation>
        <location evidence="1 9">Cytoplasm</location>
    </subcellularLocation>
</comment>
<dbReference type="NCBIfam" id="NF003483">
    <property type="entry name" value="PRK05159.1"/>
    <property type="match status" value="1"/>
</dbReference>
<evidence type="ECO:0000313" key="12">
    <source>
        <dbReference type="Proteomes" id="UP000176558"/>
    </source>
</evidence>
<dbReference type="Pfam" id="PF00152">
    <property type="entry name" value="tRNA-synt_2"/>
    <property type="match status" value="1"/>
</dbReference>
<evidence type="ECO:0000256" key="8">
    <source>
        <dbReference type="ARBA" id="ARBA00023146"/>
    </source>
</evidence>
<sequence>MIQRIYNKDIGEKVGQEISVAGFVHTLRVQSKIIFLILRDITGVIQTVVEAGSSAFETAKGLSHESVVRIIGAVKESKQAPGGVEIGVKSIEVLSVADPELPIPVIVKGNDEETEAPTRLDYRWIDLRKPEKAKIFQVWTEFEKGWRKYWDENNFIQLYPPALMSTPSETGSQVFEVNYFDKKAYLAQSPQFYKQMGIASGMEKVFMVSPVFRAEESFTTRHLTEFTGWDFEMAYVESHHDVMDAEEGMIIEGFKAILAKFPDLEAELPSQPFPRITMKEAKEILAQMRVPSPEKYDLSPEEERAISEYVKKERGHDFVFIHEYHKSKSAFYHMRLEEGSDYSRRADLLYRGVEVTTLAQREHRVDILIKQAEEKGMALEPLKNYINFFRYGCPPHGGAGIGPGRFIMKILDLPNVREATYLPRDVKRLNP</sequence>
<evidence type="ECO:0000256" key="9">
    <source>
        <dbReference type="HAMAP-Rule" id="MF_02075"/>
    </source>
</evidence>
<dbReference type="GO" id="GO:0017101">
    <property type="term" value="C:aminoacyl-tRNA synthetase multienzyme complex"/>
    <property type="evidence" value="ECO:0007669"/>
    <property type="project" value="TreeGrafter"/>
</dbReference>
<evidence type="ECO:0000256" key="2">
    <source>
        <dbReference type="ARBA" id="ARBA00005312"/>
    </source>
</evidence>
<feature type="binding site" evidence="9">
    <location>
        <position position="357"/>
    </location>
    <ligand>
        <name>L-aspartate</name>
        <dbReference type="ChEBI" id="CHEBI:29991"/>
    </ligand>
</feature>
<proteinExistence type="inferred from homology"/>
<dbReference type="InterPro" id="IPR002312">
    <property type="entry name" value="Asp/Asn-tRNA-synth_IIb"/>
</dbReference>
<evidence type="ECO:0000256" key="6">
    <source>
        <dbReference type="ARBA" id="ARBA00022840"/>
    </source>
</evidence>
<feature type="domain" description="Aminoacyl-transfer RNA synthetases class-II family profile" evidence="10">
    <location>
        <begin position="136"/>
        <end position="431"/>
    </location>
</feature>
<comment type="catalytic activity">
    <reaction evidence="9">
        <text>tRNA(Asx) + L-aspartate + ATP = L-aspartyl-tRNA(Asx) + AMP + diphosphate</text>
        <dbReference type="Rhea" id="RHEA:18349"/>
        <dbReference type="Rhea" id="RHEA-COMP:9710"/>
        <dbReference type="Rhea" id="RHEA-COMP:9711"/>
        <dbReference type="ChEBI" id="CHEBI:29991"/>
        <dbReference type="ChEBI" id="CHEBI:30616"/>
        <dbReference type="ChEBI" id="CHEBI:33019"/>
        <dbReference type="ChEBI" id="CHEBI:78442"/>
        <dbReference type="ChEBI" id="CHEBI:78516"/>
        <dbReference type="ChEBI" id="CHEBI:456215"/>
        <dbReference type="EC" id="6.1.1.23"/>
    </reaction>
</comment>
<dbReference type="NCBIfam" id="TIGR00458">
    <property type="entry name" value="aspS_nondisc"/>
    <property type="match status" value="1"/>
</dbReference>
<keyword evidence="3 9" id="KW-0963">Cytoplasm</keyword>
<dbReference type="GO" id="GO:0004815">
    <property type="term" value="F:aspartate-tRNA ligase activity"/>
    <property type="evidence" value="ECO:0007669"/>
    <property type="project" value="UniProtKB-UniRule"/>
</dbReference>
<organism evidence="11 12">
    <name type="scientific">Candidatus Zambryskibacteria bacterium RIFCSPLOWO2_12_FULL_39_23</name>
    <dbReference type="NCBI Taxonomy" id="1802776"/>
    <lineage>
        <taxon>Bacteria</taxon>
        <taxon>Candidatus Zambryskiibacteriota</taxon>
    </lineage>
</organism>
<evidence type="ECO:0000313" key="11">
    <source>
        <dbReference type="EMBL" id="OHB11745.1"/>
    </source>
</evidence>
<feature type="binding site" evidence="9">
    <location>
        <begin position="213"/>
        <end position="215"/>
    </location>
    <ligand>
        <name>ATP</name>
        <dbReference type="ChEBI" id="CHEBI:30616"/>
    </ligand>
</feature>
<dbReference type="GO" id="GO:0050560">
    <property type="term" value="F:aspartate-tRNA(Asn) ligase activity"/>
    <property type="evidence" value="ECO:0007669"/>
    <property type="project" value="UniProtKB-EC"/>
</dbReference>
<dbReference type="GO" id="GO:0005524">
    <property type="term" value="F:ATP binding"/>
    <property type="evidence" value="ECO:0007669"/>
    <property type="project" value="UniProtKB-UniRule"/>
</dbReference>
<keyword evidence="5 9" id="KW-0547">Nucleotide-binding</keyword>
<evidence type="ECO:0000256" key="7">
    <source>
        <dbReference type="ARBA" id="ARBA00022917"/>
    </source>
</evidence>
<dbReference type="EMBL" id="MHWT01000028">
    <property type="protein sequence ID" value="OHB11745.1"/>
    <property type="molecule type" value="Genomic_DNA"/>
</dbReference>
<accession>A0A1G2UQT7</accession>
<keyword evidence="6 9" id="KW-0067">ATP-binding</keyword>
<comment type="subunit">
    <text evidence="9">Homodimer.</text>
</comment>
<dbReference type="Proteomes" id="UP000176558">
    <property type="component" value="Unassembled WGS sequence"/>
</dbReference>